<dbReference type="AlphaFoldDB" id="A0A8H6NGL1"/>
<comment type="caution">
    <text evidence="2">The sequence shown here is derived from an EMBL/GenBank/DDBJ whole genome shotgun (WGS) entry which is preliminary data.</text>
</comment>
<accession>A0A8H6NGL1</accession>
<sequence>MFQDAPKAFPRLPRPGLQESNADPVSNIRRTDGRSPSSRPPVRDIERLGGDRQPPSPRHERPSRPLEGTKRKPNNPHSFRSRCCLPAVVVVVSLLTLLHCHTCKVPPLPEVAGEELGSGTGMMSTADHKINTSNVCALENRWHAGPTGHRPQVTVVLAGLLALQDADPPCIATIQAQQSAGSNGPALDERTSNIIWKQGVYREPTFSPFSLPCEPSRGRLEGL</sequence>
<keyword evidence="3" id="KW-1185">Reference proteome</keyword>
<reference evidence="2" key="1">
    <citation type="journal article" date="2020" name="Phytopathology">
        <title>Genome Sequence Resources of Colletotrichum truncatum, C. plurivorum, C. musicola, and C. sojae: Four Species Pathogenic to Soybean (Glycine max).</title>
        <authorList>
            <person name="Rogerio F."/>
            <person name="Boufleur T.R."/>
            <person name="Ciampi-Guillardi M."/>
            <person name="Sukno S.A."/>
            <person name="Thon M.R."/>
            <person name="Massola Junior N.S."/>
            <person name="Baroncelli R."/>
        </authorList>
    </citation>
    <scope>NUCLEOTIDE SEQUENCE</scope>
    <source>
        <strain evidence="2">LFN00145</strain>
    </source>
</reference>
<feature type="compositionally biased region" description="Basic and acidic residues" evidence="1">
    <location>
        <begin position="41"/>
        <end position="50"/>
    </location>
</feature>
<evidence type="ECO:0000313" key="2">
    <source>
        <dbReference type="EMBL" id="KAF6832817.1"/>
    </source>
</evidence>
<protein>
    <submittedName>
        <fullName evidence="2">Uncharacterized protein</fullName>
    </submittedName>
</protein>
<dbReference type="Proteomes" id="UP000654918">
    <property type="component" value="Unassembled WGS sequence"/>
</dbReference>
<proteinExistence type="predicted"/>
<dbReference type="EMBL" id="WIGO01000065">
    <property type="protein sequence ID" value="KAF6832817.1"/>
    <property type="molecule type" value="Genomic_DNA"/>
</dbReference>
<name>A0A8H6NGL1_9PEZI</name>
<evidence type="ECO:0000313" key="3">
    <source>
        <dbReference type="Proteomes" id="UP000654918"/>
    </source>
</evidence>
<feature type="region of interest" description="Disordered" evidence="1">
    <location>
        <begin position="1"/>
        <end position="78"/>
    </location>
</feature>
<organism evidence="2 3">
    <name type="scientific">Colletotrichum plurivorum</name>
    <dbReference type="NCBI Taxonomy" id="2175906"/>
    <lineage>
        <taxon>Eukaryota</taxon>
        <taxon>Fungi</taxon>
        <taxon>Dikarya</taxon>
        <taxon>Ascomycota</taxon>
        <taxon>Pezizomycotina</taxon>
        <taxon>Sordariomycetes</taxon>
        <taxon>Hypocreomycetidae</taxon>
        <taxon>Glomerellales</taxon>
        <taxon>Glomerellaceae</taxon>
        <taxon>Colletotrichum</taxon>
        <taxon>Colletotrichum orchidearum species complex</taxon>
    </lineage>
</organism>
<evidence type="ECO:0000256" key="1">
    <source>
        <dbReference type="SAM" id="MobiDB-lite"/>
    </source>
</evidence>
<feature type="compositionally biased region" description="Basic and acidic residues" evidence="1">
    <location>
        <begin position="57"/>
        <end position="70"/>
    </location>
</feature>
<gene>
    <name evidence="2" type="ORF">CPLU01_05906</name>
</gene>